<dbReference type="InterPro" id="IPR004995">
    <property type="entry name" value="Spore_Ger"/>
</dbReference>
<dbReference type="RefSeq" id="WP_406769953.1">
    <property type="nucleotide sequence ID" value="NZ_JBJHZZ010000007.1"/>
</dbReference>
<dbReference type="PANTHER" id="PTHR22550">
    <property type="entry name" value="SPORE GERMINATION PROTEIN"/>
    <property type="match status" value="1"/>
</dbReference>
<accession>A0ABW8T5V4</accession>
<dbReference type="InterPro" id="IPR050768">
    <property type="entry name" value="UPF0353/GerABKA_families"/>
</dbReference>
<feature type="transmembrane region" description="Helical" evidence="3">
    <location>
        <begin position="348"/>
        <end position="367"/>
    </location>
</feature>
<dbReference type="EMBL" id="JBJHZZ010000007">
    <property type="protein sequence ID" value="MFL0247502.1"/>
    <property type="molecule type" value="Genomic_DNA"/>
</dbReference>
<keyword evidence="2 3" id="KW-0472">Membrane</keyword>
<sequence>MTLINTNIEDVINILKNKFEDCPDIILRQVFLNNGMKGYFIFISGLIDLDLFQRDFFKYLMSLTYDNLKSEKFIKSIPIAKLSIIYYTNSILSDVTQGKAVFIAQGLNFAISSDLAKFEKREISEPESEKNVRGSHEGFVECANTNISILRRKIRNNDLKFKLLRLGTSTNQDVYISYINKIANPEILKELEDRISKVNYDGLLGSGYLEQMISDSPNSPFPQFVATERPDKIVSMLLEGRYAVIVDGTPVVIAAPVSFFSFFQSQDDFNGHWILGTFLGIIRLIALLVALLLPAIYIAVTYFHYYMVPLKLLIPLAESRGKVPFPPYLEAVIMETTIELLREASVRLPTYIGTSIGIIGGIVIGQAAVQAGIVSVLMIIVVSITAIASYVTPLNDMGFAIRFYRFMVMLVSAVFGAVGILVCIIFLMAHLISLETLGQPYFQPIAPLVPMDFKNVFIRAPFKFLKKRPSIAKPLNEKRGFDDDK</sequence>
<dbReference type="Proteomes" id="UP001623591">
    <property type="component" value="Unassembled WGS sequence"/>
</dbReference>
<gene>
    <name evidence="4" type="ORF">ACJDUG_11030</name>
</gene>
<evidence type="ECO:0000313" key="5">
    <source>
        <dbReference type="Proteomes" id="UP001623591"/>
    </source>
</evidence>
<evidence type="ECO:0000313" key="4">
    <source>
        <dbReference type="EMBL" id="MFL0247502.1"/>
    </source>
</evidence>
<evidence type="ECO:0000256" key="2">
    <source>
        <dbReference type="ARBA" id="ARBA00023136"/>
    </source>
</evidence>
<proteinExistence type="inferred from homology"/>
<dbReference type="PIRSF" id="PIRSF005690">
    <property type="entry name" value="GerBA"/>
    <property type="match status" value="1"/>
</dbReference>
<protein>
    <submittedName>
        <fullName evidence="4">Spore germination protein</fullName>
    </submittedName>
</protein>
<organism evidence="4 5">
    <name type="scientific">Candidatus Clostridium stratigraminis</name>
    <dbReference type="NCBI Taxonomy" id="3381661"/>
    <lineage>
        <taxon>Bacteria</taxon>
        <taxon>Bacillati</taxon>
        <taxon>Bacillota</taxon>
        <taxon>Clostridia</taxon>
        <taxon>Eubacteriales</taxon>
        <taxon>Clostridiaceae</taxon>
        <taxon>Clostridium</taxon>
    </lineage>
</organism>
<feature type="transmembrane region" description="Helical" evidence="3">
    <location>
        <begin position="403"/>
        <end position="432"/>
    </location>
</feature>
<reference evidence="4 5" key="1">
    <citation type="submission" date="2024-11" db="EMBL/GenBank/DDBJ databases">
        <authorList>
            <person name="Heng Y.C."/>
            <person name="Lim A.C.H."/>
            <person name="Lee J.K.Y."/>
            <person name="Kittelmann S."/>
        </authorList>
    </citation>
    <scope>NUCLEOTIDE SEQUENCE [LARGE SCALE GENOMIC DNA]</scope>
    <source>
        <strain evidence="4 5">WILCCON 0185</strain>
    </source>
</reference>
<comment type="similarity">
    <text evidence="1">Belongs to the GerABKA family.</text>
</comment>
<evidence type="ECO:0000256" key="3">
    <source>
        <dbReference type="SAM" id="Phobius"/>
    </source>
</evidence>
<feature type="transmembrane region" description="Helical" evidence="3">
    <location>
        <begin position="373"/>
        <end position="391"/>
    </location>
</feature>
<keyword evidence="5" id="KW-1185">Reference proteome</keyword>
<dbReference type="PANTHER" id="PTHR22550:SF5">
    <property type="entry name" value="LEUCINE ZIPPER PROTEIN 4"/>
    <property type="match status" value="1"/>
</dbReference>
<comment type="caution">
    <text evidence="4">The sequence shown here is derived from an EMBL/GenBank/DDBJ whole genome shotgun (WGS) entry which is preliminary data.</text>
</comment>
<feature type="transmembrane region" description="Helical" evidence="3">
    <location>
        <begin position="242"/>
        <end position="263"/>
    </location>
</feature>
<keyword evidence="3" id="KW-0812">Transmembrane</keyword>
<feature type="transmembrane region" description="Helical" evidence="3">
    <location>
        <begin position="275"/>
        <end position="303"/>
    </location>
</feature>
<name>A0ABW8T5V4_9CLOT</name>
<evidence type="ECO:0000256" key="1">
    <source>
        <dbReference type="ARBA" id="ARBA00005278"/>
    </source>
</evidence>
<dbReference type="Pfam" id="PF03323">
    <property type="entry name" value="GerA"/>
    <property type="match status" value="1"/>
</dbReference>
<keyword evidence="3" id="KW-1133">Transmembrane helix</keyword>